<name>A0ABQ0LMK8_MYCCL</name>
<accession>A0ABQ0LMK8</accession>
<feature type="compositionally biased region" description="Low complexity" evidence="1">
    <location>
        <begin position="64"/>
        <end position="83"/>
    </location>
</feature>
<proteinExistence type="predicted"/>
<reference evidence="2" key="1">
    <citation type="submission" date="2014-09" db="EMBL/GenBank/DDBJ databases">
        <title>Genome sequence of the luminous mushroom Mycena chlorophos for searching fungal bioluminescence genes.</title>
        <authorList>
            <person name="Tanaka Y."/>
            <person name="Kasuga D."/>
            <person name="Oba Y."/>
            <person name="Hase S."/>
            <person name="Sato K."/>
            <person name="Oba Y."/>
            <person name="Sakakibara Y."/>
        </authorList>
    </citation>
    <scope>NUCLEOTIDE SEQUENCE</scope>
</reference>
<organism evidence="2 3">
    <name type="scientific">Mycena chlorophos</name>
    <name type="common">Agaric fungus</name>
    <name type="synonym">Agaricus chlorophos</name>
    <dbReference type="NCBI Taxonomy" id="658473"/>
    <lineage>
        <taxon>Eukaryota</taxon>
        <taxon>Fungi</taxon>
        <taxon>Dikarya</taxon>
        <taxon>Basidiomycota</taxon>
        <taxon>Agaricomycotina</taxon>
        <taxon>Agaricomycetes</taxon>
        <taxon>Agaricomycetidae</taxon>
        <taxon>Agaricales</taxon>
        <taxon>Marasmiineae</taxon>
        <taxon>Mycenaceae</taxon>
        <taxon>Mycena</taxon>
    </lineage>
</organism>
<keyword evidence="3" id="KW-1185">Reference proteome</keyword>
<evidence type="ECO:0000313" key="2">
    <source>
        <dbReference type="EMBL" id="GAT52290.1"/>
    </source>
</evidence>
<dbReference type="Proteomes" id="UP000815677">
    <property type="component" value="Unassembled WGS sequence"/>
</dbReference>
<feature type="region of interest" description="Disordered" evidence="1">
    <location>
        <begin position="62"/>
        <end position="83"/>
    </location>
</feature>
<protein>
    <submittedName>
        <fullName evidence="2">Uncharacterized protein</fullName>
    </submittedName>
</protein>
<sequence length="83" mass="8452">MRAEFVVSTSMSAKTALELACPIRDVLAFASTSTDKAGGSIPAPGLSTLIVARQVSSNHPSRFSASLTARANSRTAASSSHSG</sequence>
<evidence type="ECO:0000256" key="1">
    <source>
        <dbReference type="SAM" id="MobiDB-lite"/>
    </source>
</evidence>
<evidence type="ECO:0000313" key="3">
    <source>
        <dbReference type="Proteomes" id="UP000815677"/>
    </source>
</evidence>
<gene>
    <name evidence="2" type="ORF">MCHLO_09358</name>
</gene>
<dbReference type="EMBL" id="DF847694">
    <property type="protein sequence ID" value="GAT52290.1"/>
    <property type="molecule type" value="Genomic_DNA"/>
</dbReference>